<keyword evidence="8" id="KW-1185">Reference proteome</keyword>
<dbReference type="NCBIfam" id="TIGR02190">
    <property type="entry name" value="GlrX-dom"/>
    <property type="match status" value="1"/>
</dbReference>
<dbReference type="PANTHER" id="PTHR10430">
    <property type="entry name" value="PEROXIREDOXIN"/>
    <property type="match status" value="1"/>
</dbReference>
<keyword evidence="1" id="KW-0575">Peroxidase</keyword>
<dbReference type="FunFam" id="3.40.30.10:FF:000160">
    <property type="entry name" value="Peroxiredoxin family protein/glutaredoxin"/>
    <property type="match status" value="1"/>
</dbReference>
<evidence type="ECO:0000256" key="4">
    <source>
        <dbReference type="ARBA" id="ARBA00023284"/>
    </source>
</evidence>
<reference evidence="7 8" key="2">
    <citation type="journal article" date="2013" name="Stand. Genomic Sci.">
        <title>Complete genome sequence of Halorhodospira halophila SL1.</title>
        <authorList>
            <person name="Challacombe J.F."/>
            <person name="Majid S."/>
            <person name="Deole R."/>
            <person name="Brettin T.S."/>
            <person name="Bruce D."/>
            <person name="Delano S.F."/>
            <person name="Detter J.C."/>
            <person name="Gleasner C.D."/>
            <person name="Han C.S."/>
            <person name="Misra M."/>
            <person name="Reitenga K.G."/>
            <person name="Mikhailova N."/>
            <person name="Woyke T."/>
            <person name="Pitluck S."/>
            <person name="Nolan M."/>
            <person name="Land M.L."/>
            <person name="Saunders E."/>
            <person name="Tapia R."/>
            <person name="Lapidus A."/>
            <person name="Ivanova N."/>
            <person name="Hoff W.D."/>
        </authorList>
    </citation>
    <scope>NUCLEOTIDE SEQUENCE [LARGE SCALE GENOMIC DNA]</scope>
    <source>
        <strain evidence="8">DSM 244 / SL1</strain>
    </source>
</reference>
<dbReference type="AlphaFoldDB" id="A1WXP1"/>
<evidence type="ECO:0000256" key="1">
    <source>
        <dbReference type="ARBA" id="ARBA00022559"/>
    </source>
</evidence>
<evidence type="ECO:0000256" key="5">
    <source>
        <dbReference type="PIRSR" id="PIRSR637944-1"/>
    </source>
</evidence>
<dbReference type="InterPro" id="IPR014025">
    <property type="entry name" value="Glutaredoxin_subgr"/>
</dbReference>
<feature type="active site" description="Cysteine sulfenic acid (-SOH) intermediate" evidence="5">
    <location>
        <position position="50"/>
    </location>
</feature>
<dbReference type="GO" id="GO:0005737">
    <property type="term" value="C:cytoplasm"/>
    <property type="evidence" value="ECO:0007669"/>
    <property type="project" value="TreeGrafter"/>
</dbReference>
<dbReference type="InterPro" id="IPR037944">
    <property type="entry name" value="PRX5-like"/>
</dbReference>
<evidence type="ECO:0000259" key="6">
    <source>
        <dbReference type="PROSITE" id="PS51352"/>
    </source>
</evidence>
<dbReference type="InterPro" id="IPR011767">
    <property type="entry name" value="GLR_AS"/>
</dbReference>
<keyword evidence="4" id="KW-0676">Redox-active center</keyword>
<reference evidence="8" key="1">
    <citation type="submission" date="2006-12" db="EMBL/GenBank/DDBJ databases">
        <title>Complete sequence of Halorhodospira halophila SL1.</title>
        <authorList>
            <consortium name="US DOE Joint Genome Institute"/>
            <person name="Copeland A."/>
            <person name="Lucas S."/>
            <person name="Lapidus A."/>
            <person name="Barry K."/>
            <person name="Detter J.C."/>
            <person name="Glavina del Rio T."/>
            <person name="Hammon N."/>
            <person name="Israni S."/>
            <person name="Dalin E."/>
            <person name="Tice H."/>
            <person name="Pitluck S."/>
            <person name="Saunders E."/>
            <person name="Brettin T."/>
            <person name="Bruce D."/>
            <person name="Han C."/>
            <person name="Tapia R."/>
            <person name="Schmutz J."/>
            <person name="Larimer F."/>
            <person name="Land M."/>
            <person name="Hauser L."/>
            <person name="Kyrpides N."/>
            <person name="Mikhailova N."/>
            <person name="Hoff W."/>
            <person name="Richardson P."/>
        </authorList>
    </citation>
    <scope>NUCLEOTIDE SEQUENCE [LARGE SCALE GENOMIC DNA]</scope>
    <source>
        <strain evidence="8">DSM 244 / SL1</strain>
    </source>
</reference>
<sequence length="248" mass="27470">MSHPKEGQPVPRVTFRTRVNGQWQDVTTDELFKGKTVVVFALPGAFTPTCSSTHLPRYNELAPVFWDNGVDDIVCLSVNDAFVMEEWRRDQHAENVTFIPDGNGEFTEGMGMLVDKNDLGFGKRSWRYAMVVRDGVIEQMFVEPEKPGDPFEVSDADTMLRHINPEAPHPSFVTLFSKPGCPHCARAKALLEEHGYDYEEICLGEGITTRSVRAATGSGMVPQVLIDGRLVGGADDLEARLGRTRSAA</sequence>
<name>A1WXP1_HALHL</name>
<dbReference type="GO" id="GO:0008379">
    <property type="term" value="F:thioredoxin peroxidase activity"/>
    <property type="evidence" value="ECO:0007669"/>
    <property type="project" value="InterPro"/>
</dbReference>
<dbReference type="PANTHER" id="PTHR10430:SF16">
    <property type="entry name" value="PEROXIREDOXIN-5, MITOCHONDRIAL"/>
    <property type="match status" value="1"/>
</dbReference>
<keyword evidence="2" id="KW-0560">Oxidoreductase</keyword>
<dbReference type="Gene3D" id="3.40.30.10">
    <property type="entry name" value="Glutaredoxin"/>
    <property type="match status" value="2"/>
</dbReference>
<dbReference type="HOGENOM" id="CLU_072440_2_2_6"/>
<dbReference type="GO" id="GO:0042744">
    <property type="term" value="P:hydrogen peroxide catabolic process"/>
    <property type="evidence" value="ECO:0007669"/>
    <property type="project" value="TreeGrafter"/>
</dbReference>
<dbReference type="PROSITE" id="PS51352">
    <property type="entry name" value="THIOREDOXIN_2"/>
    <property type="match status" value="1"/>
</dbReference>
<gene>
    <name evidence="7" type="ordered locus">Hhal_1689</name>
</gene>
<dbReference type="InterPro" id="IPR036249">
    <property type="entry name" value="Thioredoxin-like_sf"/>
</dbReference>
<dbReference type="InterPro" id="IPR011906">
    <property type="entry name" value="Glutaredoxin_dom"/>
</dbReference>
<dbReference type="PROSITE" id="PS51354">
    <property type="entry name" value="GLUTAREDOXIN_2"/>
    <property type="match status" value="1"/>
</dbReference>
<dbReference type="SUPFAM" id="SSF52833">
    <property type="entry name" value="Thioredoxin-like"/>
    <property type="match status" value="1"/>
</dbReference>
<dbReference type="KEGG" id="hha:Hhal_1689"/>
<dbReference type="OrthoDB" id="9800621at2"/>
<dbReference type="eggNOG" id="COG0678">
    <property type="taxonomic scope" value="Bacteria"/>
</dbReference>
<feature type="domain" description="Thioredoxin" evidence="6">
    <location>
        <begin position="4"/>
        <end position="168"/>
    </location>
</feature>
<keyword evidence="3" id="KW-1015">Disulfide bond</keyword>
<evidence type="ECO:0000313" key="7">
    <source>
        <dbReference type="EMBL" id="ABM62453.1"/>
    </source>
</evidence>
<dbReference type="InterPro" id="IPR002109">
    <property type="entry name" value="Glutaredoxin"/>
</dbReference>
<dbReference type="InterPro" id="IPR013766">
    <property type="entry name" value="Thioredoxin_domain"/>
</dbReference>
<evidence type="ECO:0000313" key="8">
    <source>
        <dbReference type="Proteomes" id="UP000000647"/>
    </source>
</evidence>
<dbReference type="InterPro" id="IPR013740">
    <property type="entry name" value="Redoxin"/>
</dbReference>
<dbReference type="Pfam" id="PF00462">
    <property type="entry name" value="Glutaredoxin"/>
    <property type="match status" value="1"/>
</dbReference>
<dbReference type="STRING" id="349124.Hhal_1689"/>
<organism evidence="7 8">
    <name type="scientific">Halorhodospira halophila (strain DSM 244 / SL1)</name>
    <name type="common">Ectothiorhodospira halophila (strain DSM 244 / SL1)</name>
    <dbReference type="NCBI Taxonomy" id="349124"/>
    <lineage>
        <taxon>Bacteria</taxon>
        <taxon>Pseudomonadati</taxon>
        <taxon>Pseudomonadota</taxon>
        <taxon>Gammaproteobacteria</taxon>
        <taxon>Chromatiales</taxon>
        <taxon>Ectothiorhodospiraceae</taxon>
        <taxon>Halorhodospira</taxon>
    </lineage>
</organism>
<dbReference type="RefSeq" id="WP_011814475.1">
    <property type="nucleotide sequence ID" value="NC_008789.1"/>
</dbReference>
<accession>A1WXP1</accession>
<proteinExistence type="predicted"/>
<dbReference type="Pfam" id="PF08534">
    <property type="entry name" value="Redoxin"/>
    <property type="match status" value="1"/>
</dbReference>
<dbReference type="Proteomes" id="UP000000647">
    <property type="component" value="Chromosome"/>
</dbReference>
<evidence type="ECO:0000256" key="3">
    <source>
        <dbReference type="ARBA" id="ARBA00023157"/>
    </source>
</evidence>
<dbReference type="GO" id="GO:0034599">
    <property type="term" value="P:cellular response to oxidative stress"/>
    <property type="evidence" value="ECO:0007669"/>
    <property type="project" value="InterPro"/>
</dbReference>
<dbReference type="EMBL" id="CP000544">
    <property type="protein sequence ID" value="ABM62453.1"/>
    <property type="molecule type" value="Genomic_DNA"/>
</dbReference>
<dbReference type="GO" id="GO:0045454">
    <property type="term" value="P:cell redox homeostasis"/>
    <property type="evidence" value="ECO:0007669"/>
    <property type="project" value="TreeGrafter"/>
</dbReference>
<dbReference type="PROSITE" id="PS00195">
    <property type="entry name" value="GLUTAREDOXIN_1"/>
    <property type="match status" value="1"/>
</dbReference>
<evidence type="ECO:0000256" key="2">
    <source>
        <dbReference type="ARBA" id="ARBA00023002"/>
    </source>
</evidence>
<dbReference type="PRINTS" id="PR00160">
    <property type="entry name" value="GLUTAREDOXIN"/>
</dbReference>
<protein>
    <submittedName>
        <fullName evidence="7">Glutaredoxin-family domain protein</fullName>
    </submittedName>
</protein>
<dbReference type="eggNOG" id="COG0695">
    <property type="taxonomic scope" value="Bacteria"/>
</dbReference>
<dbReference type="CDD" id="cd03013">
    <property type="entry name" value="PRX5_like"/>
    <property type="match status" value="1"/>
</dbReference>